<reference evidence="2 3" key="1">
    <citation type="submission" date="2017-11" db="EMBL/GenBank/DDBJ databases">
        <title>De novo assembly and phasing of dikaryotic genomes from two isolates of Puccinia coronata f. sp. avenae, the causal agent of oat crown rust.</title>
        <authorList>
            <person name="Miller M.E."/>
            <person name="Zhang Y."/>
            <person name="Omidvar V."/>
            <person name="Sperschneider J."/>
            <person name="Schwessinger B."/>
            <person name="Raley C."/>
            <person name="Palmer J.M."/>
            <person name="Garnica D."/>
            <person name="Upadhyaya N."/>
            <person name="Rathjen J."/>
            <person name="Taylor J.M."/>
            <person name="Park R.F."/>
            <person name="Dodds P.N."/>
            <person name="Hirsch C.D."/>
            <person name="Kianian S.F."/>
            <person name="Figueroa M."/>
        </authorList>
    </citation>
    <scope>NUCLEOTIDE SEQUENCE [LARGE SCALE GENOMIC DNA]</scope>
    <source>
        <strain evidence="2">12SD80</strain>
    </source>
</reference>
<gene>
    <name evidence="2" type="ORF">PCASD_03004</name>
</gene>
<protein>
    <submittedName>
        <fullName evidence="2">Uncharacterized protein</fullName>
    </submittedName>
</protein>
<evidence type="ECO:0000313" key="2">
    <source>
        <dbReference type="EMBL" id="PLW49148.1"/>
    </source>
</evidence>
<organism evidence="2 3">
    <name type="scientific">Puccinia coronata f. sp. avenae</name>
    <dbReference type="NCBI Taxonomy" id="200324"/>
    <lineage>
        <taxon>Eukaryota</taxon>
        <taxon>Fungi</taxon>
        <taxon>Dikarya</taxon>
        <taxon>Basidiomycota</taxon>
        <taxon>Pucciniomycotina</taxon>
        <taxon>Pucciniomycetes</taxon>
        <taxon>Pucciniales</taxon>
        <taxon>Pucciniaceae</taxon>
        <taxon>Puccinia</taxon>
    </lineage>
</organism>
<keyword evidence="1" id="KW-0175">Coiled coil</keyword>
<evidence type="ECO:0000313" key="3">
    <source>
        <dbReference type="Proteomes" id="UP000235392"/>
    </source>
</evidence>
<dbReference type="EMBL" id="PGCI01000018">
    <property type="protein sequence ID" value="PLW49148.1"/>
    <property type="molecule type" value="Genomic_DNA"/>
</dbReference>
<proteinExistence type="predicted"/>
<comment type="caution">
    <text evidence="2">The sequence shown here is derived from an EMBL/GenBank/DDBJ whole genome shotgun (WGS) entry which is preliminary data.</text>
</comment>
<accession>A0A2N5VGL1</accession>
<feature type="coiled-coil region" evidence="1">
    <location>
        <begin position="48"/>
        <end position="89"/>
    </location>
</feature>
<sequence>MDPAARQARIEANGITQFYADQLHDAKQMNKTLCEETTSLQNKINSLLMANQNNLNQVQEKVTKQRLENQGLKSQIESLKTKLKLMQMRINYSMAKPVQSQPGLAPSPFSYHPSPLSFFSSHPQSAAVPGSSTGHEFLDIAVDPNL</sequence>
<dbReference type="AlphaFoldDB" id="A0A2N5VGL1"/>
<dbReference type="Proteomes" id="UP000235392">
    <property type="component" value="Unassembled WGS sequence"/>
</dbReference>
<name>A0A2N5VGL1_9BASI</name>
<evidence type="ECO:0000256" key="1">
    <source>
        <dbReference type="SAM" id="Coils"/>
    </source>
</evidence>